<organism evidence="2 3">
    <name type="scientific">Haematococcus lacustris</name>
    <name type="common">Green alga</name>
    <name type="synonym">Haematococcus pluvialis</name>
    <dbReference type="NCBI Taxonomy" id="44745"/>
    <lineage>
        <taxon>Eukaryota</taxon>
        <taxon>Viridiplantae</taxon>
        <taxon>Chlorophyta</taxon>
        <taxon>core chlorophytes</taxon>
        <taxon>Chlorophyceae</taxon>
        <taxon>CS clade</taxon>
        <taxon>Chlamydomonadales</taxon>
        <taxon>Haematococcaceae</taxon>
        <taxon>Haematococcus</taxon>
    </lineage>
</organism>
<dbReference type="Proteomes" id="UP000485058">
    <property type="component" value="Unassembled WGS sequence"/>
</dbReference>
<feature type="non-terminal residue" evidence="2">
    <location>
        <position position="48"/>
    </location>
</feature>
<dbReference type="SUPFAM" id="SSF56672">
    <property type="entry name" value="DNA/RNA polymerases"/>
    <property type="match status" value="1"/>
</dbReference>
<evidence type="ECO:0000259" key="1">
    <source>
        <dbReference type="PROSITE" id="PS50173"/>
    </source>
</evidence>
<evidence type="ECO:0000313" key="2">
    <source>
        <dbReference type="EMBL" id="GFH23919.1"/>
    </source>
</evidence>
<dbReference type="PROSITE" id="PS50173">
    <property type="entry name" value="UMUC"/>
    <property type="match status" value="1"/>
</dbReference>
<dbReference type="EMBL" id="BLLF01002397">
    <property type="protein sequence ID" value="GFH23919.1"/>
    <property type="molecule type" value="Genomic_DNA"/>
</dbReference>
<feature type="domain" description="UmuC" evidence="1">
    <location>
        <begin position="28"/>
        <end position="48"/>
    </location>
</feature>
<dbReference type="GO" id="GO:0006281">
    <property type="term" value="P:DNA repair"/>
    <property type="evidence" value="ECO:0007669"/>
    <property type="project" value="InterPro"/>
</dbReference>
<dbReference type="GO" id="GO:0003887">
    <property type="term" value="F:DNA-directed DNA polymerase activity"/>
    <property type="evidence" value="ECO:0007669"/>
    <property type="project" value="TreeGrafter"/>
</dbReference>
<reference evidence="2 3" key="1">
    <citation type="submission" date="2020-02" db="EMBL/GenBank/DDBJ databases">
        <title>Draft genome sequence of Haematococcus lacustris strain NIES-144.</title>
        <authorList>
            <person name="Morimoto D."/>
            <person name="Nakagawa S."/>
            <person name="Yoshida T."/>
            <person name="Sawayama S."/>
        </authorList>
    </citation>
    <scope>NUCLEOTIDE SEQUENCE [LARGE SCALE GENOMIC DNA]</scope>
    <source>
        <strain evidence="2 3">NIES-144</strain>
    </source>
</reference>
<dbReference type="InterPro" id="IPR050116">
    <property type="entry name" value="DNA_polymerase-Y"/>
</dbReference>
<feature type="non-terminal residue" evidence="2">
    <location>
        <position position="1"/>
    </location>
</feature>
<dbReference type="AlphaFoldDB" id="A0A699ZWE7"/>
<keyword evidence="3" id="KW-1185">Reference proteome</keyword>
<dbReference type="InterPro" id="IPR043502">
    <property type="entry name" value="DNA/RNA_pol_sf"/>
</dbReference>
<sequence>MSKGCIKGGVAPGQVAKLESGRDLSRTWLVVDMDAFFAAVEERDNPGL</sequence>
<dbReference type="GO" id="GO:0042276">
    <property type="term" value="P:error-prone translesion synthesis"/>
    <property type="evidence" value="ECO:0007669"/>
    <property type="project" value="TreeGrafter"/>
</dbReference>
<protein>
    <submittedName>
        <fullName evidence="2">UmuC domain-containing protein</fullName>
    </submittedName>
</protein>
<comment type="caution">
    <text evidence="2">The sequence shown here is derived from an EMBL/GenBank/DDBJ whole genome shotgun (WGS) entry which is preliminary data.</text>
</comment>
<dbReference type="InterPro" id="IPR001126">
    <property type="entry name" value="UmuC"/>
</dbReference>
<dbReference type="PANTHER" id="PTHR11076">
    <property type="entry name" value="DNA REPAIR POLYMERASE UMUC / TRANSFERASE FAMILY MEMBER"/>
    <property type="match status" value="1"/>
</dbReference>
<dbReference type="PANTHER" id="PTHR11076:SF33">
    <property type="entry name" value="DNA POLYMERASE KAPPA"/>
    <property type="match status" value="1"/>
</dbReference>
<accession>A0A699ZWE7</accession>
<name>A0A699ZWE7_HAELA</name>
<gene>
    <name evidence="2" type="ORF">HaLaN_21614</name>
</gene>
<dbReference type="GO" id="GO:0005634">
    <property type="term" value="C:nucleus"/>
    <property type="evidence" value="ECO:0007669"/>
    <property type="project" value="TreeGrafter"/>
</dbReference>
<evidence type="ECO:0000313" key="3">
    <source>
        <dbReference type="Proteomes" id="UP000485058"/>
    </source>
</evidence>
<proteinExistence type="predicted"/>